<evidence type="ECO:0000313" key="5">
    <source>
        <dbReference type="Proteomes" id="UP000620124"/>
    </source>
</evidence>
<evidence type="ECO:0000256" key="1">
    <source>
        <dbReference type="ARBA" id="ARBA00023242"/>
    </source>
</evidence>
<dbReference type="Pfam" id="PF04082">
    <property type="entry name" value="Fungal_trans"/>
    <property type="match status" value="1"/>
</dbReference>
<dbReference type="CDD" id="cd12148">
    <property type="entry name" value="fungal_TF_MHR"/>
    <property type="match status" value="1"/>
</dbReference>
<feature type="region of interest" description="Disordered" evidence="2">
    <location>
        <begin position="231"/>
        <end position="274"/>
    </location>
</feature>
<dbReference type="InterPro" id="IPR036864">
    <property type="entry name" value="Zn2-C6_fun-type_DNA-bd_sf"/>
</dbReference>
<dbReference type="GO" id="GO:0008270">
    <property type="term" value="F:zinc ion binding"/>
    <property type="evidence" value="ECO:0007669"/>
    <property type="project" value="InterPro"/>
</dbReference>
<gene>
    <name evidence="4" type="ORF">MVEN_00118100</name>
</gene>
<feature type="compositionally biased region" description="Low complexity" evidence="2">
    <location>
        <begin position="195"/>
        <end position="208"/>
    </location>
</feature>
<dbReference type="Gene3D" id="4.10.240.10">
    <property type="entry name" value="Zn(2)-C6 fungal-type DNA-binding domain"/>
    <property type="match status" value="1"/>
</dbReference>
<evidence type="ECO:0000256" key="2">
    <source>
        <dbReference type="SAM" id="MobiDB-lite"/>
    </source>
</evidence>
<keyword evidence="1" id="KW-0539">Nucleus</keyword>
<dbReference type="InterPro" id="IPR007219">
    <property type="entry name" value="XnlR_reg_dom"/>
</dbReference>
<dbReference type="EMBL" id="JACAZI010000001">
    <property type="protein sequence ID" value="KAF7372556.1"/>
    <property type="molecule type" value="Genomic_DNA"/>
</dbReference>
<name>A0A8H6Z927_9AGAR</name>
<keyword evidence="5" id="KW-1185">Reference proteome</keyword>
<dbReference type="GO" id="GO:0006351">
    <property type="term" value="P:DNA-templated transcription"/>
    <property type="evidence" value="ECO:0007669"/>
    <property type="project" value="InterPro"/>
</dbReference>
<dbReference type="AlphaFoldDB" id="A0A8H6Z927"/>
<evidence type="ECO:0000259" key="3">
    <source>
        <dbReference type="SMART" id="SM00906"/>
    </source>
</evidence>
<protein>
    <submittedName>
        <fullName evidence="4">Zn(2)-C6 fungal-type domain-containing protein</fullName>
    </submittedName>
</protein>
<dbReference type="GO" id="GO:0000981">
    <property type="term" value="F:DNA-binding transcription factor activity, RNA polymerase II-specific"/>
    <property type="evidence" value="ECO:0007669"/>
    <property type="project" value="InterPro"/>
</dbReference>
<dbReference type="InterPro" id="IPR050987">
    <property type="entry name" value="AtrR-like"/>
</dbReference>
<dbReference type="PANTHER" id="PTHR46910:SF38">
    <property type="entry name" value="ZN(2)-C6 FUNGAL-TYPE DOMAIN-CONTAINING PROTEIN"/>
    <property type="match status" value="1"/>
</dbReference>
<dbReference type="GO" id="GO:0003677">
    <property type="term" value="F:DNA binding"/>
    <property type="evidence" value="ECO:0007669"/>
    <property type="project" value="InterPro"/>
</dbReference>
<reference evidence="4" key="1">
    <citation type="submission" date="2020-05" db="EMBL/GenBank/DDBJ databases">
        <title>Mycena genomes resolve the evolution of fungal bioluminescence.</title>
        <authorList>
            <person name="Tsai I.J."/>
        </authorList>
    </citation>
    <scope>NUCLEOTIDE SEQUENCE</scope>
    <source>
        <strain evidence="4">CCC161011</strain>
    </source>
</reference>
<dbReference type="PANTHER" id="PTHR46910">
    <property type="entry name" value="TRANSCRIPTION FACTOR PDR1"/>
    <property type="match status" value="1"/>
</dbReference>
<evidence type="ECO:0000313" key="4">
    <source>
        <dbReference type="EMBL" id="KAF7372556.1"/>
    </source>
</evidence>
<dbReference type="SMART" id="SM00906">
    <property type="entry name" value="Fungal_trans"/>
    <property type="match status" value="1"/>
</dbReference>
<proteinExistence type="predicted"/>
<comment type="caution">
    <text evidence="4">The sequence shown here is derived from an EMBL/GenBank/DDBJ whole genome shotgun (WGS) entry which is preliminary data.</text>
</comment>
<feature type="region of interest" description="Disordered" evidence="2">
    <location>
        <begin position="189"/>
        <end position="214"/>
    </location>
</feature>
<feature type="region of interest" description="Disordered" evidence="2">
    <location>
        <begin position="91"/>
        <end position="116"/>
    </location>
</feature>
<accession>A0A8H6Z927</accession>
<feature type="domain" description="Xylanolytic transcriptional activator regulatory" evidence="3">
    <location>
        <begin position="429"/>
        <end position="502"/>
    </location>
</feature>
<sequence length="917" mass="101082">MSVAAERFDVDCPPGRCDGSQQPGNKCSTCIDAKLDCTYFQATTKRTTKSYVEYLEARLEHADALVRQLRAELATAHFNLAALRGSPLLGPRRISSGDADNTSNEGARADAGGMPPDARKASLHILRTALRMLAAPPQPHADDLMQMEIAKKFESISIGAIPKRHFIGKSSGAVLVKAAIDLKADVRRGERRADGTSNGNSNTNNPNPSAYFIQAPARNSGGARAEWGRLSSGEDRYWEQDGQREGKAGGGGGSEGSDSDYGDGDTGGDGHGKLQWTSRRLQYWTFKPWENTAPGTHKYFFPPPELTAHLIELYFVHVNVYVPLLHRPTFQREVDGGLHLRDDSFAAILLLVCAVASRWSTDPLVTSPSGPESVGTQTAGAGRLACGWEWFEQVPLVGNHLFEQATLYALQYYCLAVQFLEGSSAPQACWTLVGVGLRLAQDVGAHRRQSRVEKPTVESELWKRAFWVLVYMDRQISSSLGRPCAIQYDDFDIDPPLEVDDEYWEDPTHPFEQPPGVCSRVAFFNALLGLNHILAVSLKILYSLSKVRVAYAIDDQWEEDVTVELDSALNRWRDQVPEHLRWDPARADLVFFDQSVALHCMYCQLQILIHRPFIPMVRKSPPTGLPSLAICTSAARTCANMVDVQRRRKGKVPVVINLPAVFISSIVLLLNVWSGKRTGLVSDPSREISNVHKCMEVVRLCEDRWQTAGLLWDILAELASVGRLPIPDPNMLGVVSTDYDDHQQAIPSNVHRPQTGATLPPVPPDARYPSMPPEVTDCILLDARGLRQTFDPPIHDQQLRAPYACAQSRNTSFSGVVASAGGVLGVAPMEPSAFASTPPPDTWFPPEDPYVGVNCDLAEASRELDDMMGLIDNDTIAMWTNAPTGFEIDDWGNYLNNFSEITPGQQMMNWAMGKNGH</sequence>
<feature type="compositionally biased region" description="Basic and acidic residues" evidence="2">
    <location>
        <begin position="232"/>
        <end position="247"/>
    </location>
</feature>
<dbReference type="OrthoDB" id="4456959at2759"/>
<dbReference type="Proteomes" id="UP000620124">
    <property type="component" value="Unassembled WGS sequence"/>
</dbReference>
<organism evidence="4 5">
    <name type="scientific">Mycena venus</name>
    <dbReference type="NCBI Taxonomy" id="2733690"/>
    <lineage>
        <taxon>Eukaryota</taxon>
        <taxon>Fungi</taxon>
        <taxon>Dikarya</taxon>
        <taxon>Basidiomycota</taxon>
        <taxon>Agaricomycotina</taxon>
        <taxon>Agaricomycetes</taxon>
        <taxon>Agaricomycetidae</taxon>
        <taxon>Agaricales</taxon>
        <taxon>Marasmiineae</taxon>
        <taxon>Mycenaceae</taxon>
        <taxon>Mycena</taxon>
    </lineage>
</organism>